<comment type="caution">
    <text evidence="1">The sequence shown here is derived from an EMBL/GenBank/DDBJ whole genome shotgun (WGS) entry which is preliminary data.</text>
</comment>
<evidence type="ECO:0000313" key="1">
    <source>
        <dbReference type="EMBL" id="KKK86788.1"/>
    </source>
</evidence>
<protein>
    <recommendedName>
        <fullName evidence="2">Flagellar FliJ protein</fullName>
    </recommendedName>
</protein>
<accession>A0A0F8YZC6</accession>
<reference evidence="1" key="1">
    <citation type="journal article" date="2015" name="Nature">
        <title>Complex archaea that bridge the gap between prokaryotes and eukaryotes.</title>
        <authorList>
            <person name="Spang A."/>
            <person name="Saw J.H."/>
            <person name="Jorgensen S.L."/>
            <person name="Zaremba-Niedzwiedzka K."/>
            <person name="Martijn J."/>
            <person name="Lind A.E."/>
            <person name="van Eijk R."/>
            <person name="Schleper C."/>
            <person name="Guy L."/>
            <person name="Ettema T.J."/>
        </authorList>
    </citation>
    <scope>NUCLEOTIDE SEQUENCE</scope>
</reference>
<dbReference type="AlphaFoldDB" id="A0A0F8YZC6"/>
<sequence>MKPRRGDGLAVLSRLKRFEMENVALEMVEVNRALSLIENERHTLMEQLNDRGDPDAVEATRVVSAFIRNVSETIHRKDAEAERLRADSAGIHDKLNGLFAEAKRIDLIRTRRAETRRQALEKAETAAQAEGFLSIWLEDQK</sequence>
<name>A0A0F8YZC6_9ZZZZ</name>
<proteinExistence type="predicted"/>
<dbReference type="EMBL" id="LAZR01050691">
    <property type="protein sequence ID" value="KKK86788.1"/>
    <property type="molecule type" value="Genomic_DNA"/>
</dbReference>
<evidence type="ECO:0008006" key="2">
    <source>
        <dbReference type="Google" id="ProtNLM"/>
    </source>
</evidence>
<gene>
    <name evidence="1" type="ORF">LCGC14_2759730</name>
</gene>
<organism evidence="1">
    <name type="scientific">marine sediment metagenome</name>
    <dbReference type="NCBI Taxonomy" id="412755"/>
    <lineage>
        <taxon>unclassified sequences</taxon>
        <taxon>metagenomes</taxon>
        <taxon>ecological metagenomes</taxon>
    </lineage>
</organism>